<evidence type="ECO:0000256" key="8">
    <source>
        <dbReference type="ARBA" id="ARBA00023002"/>
    </source>
</evidence>
<dbReference type="Pfam" id="PF01872">
    <property type="entry name" value="RibD_C"/>
    <property type="match status" value="1"/>
</dbReference>
<feature type="domain" description="Bacterial bifunctional deaminase-reductase C-terminal" evidence="13">
    <location>
        <begin position="40"/>
        <end position="264"/>
    </location>
</feature>
<dbReference type="InterPro" id="IPR024072">
    <property type="entry name" value="DHFR-like_dom_sf"/>
</dbReference>
<reference evidence="15 16" key="1">
    <citation type="submission" date="2019-09" db="EMBL/GenBank/DDBJ databases">
        <title>Draft genome of the ectomycorrhizal ascomycete Sphaerosporella brunnea.</title>
        <authorList>
            <consortium name="DOE Joint Genome Institute"/>
            <person name="Benucci G.M."/>
            <person name="Marozzi G."/>
            <person name="Antonielli L."/>
            <person name="Sanchez S."/>
            <person name="Marco P."/>
            <person name="Wang X."/>
            <person name="Falini L.B."/>
            <person name="Barry K."/>
            <person name="Haridas S."/>
            <person name="Lipzen A."/>
            <person name="Labutti K."/>
            <person name="Grigoriev I.V."/>
            <person name="Murat C."/>
            <person name="Martin F."/>
            <person name="Albertini E."/>
            <person name="Donnini D."/>
            <person name="Bonito G."/>
        </authorList>
    </citation>
    <scope>NUCLEOTIDE SEQUENCE [LARGE SCALE GENOMIC DNA]</scope>
    <source>
        <strain evidence="15 16">Sb_GMNB300</strain>
    </source>
</reference>
<evidence type="ECO:0000313" key="14">
    <source>
        <dbReference type="EMBL" id="KAA8894331.1"/>
    </source>
</evidence>
<evidence type="ECO:0000256" key="6">
    <source>
        <dbReference type="ARBA" id="ARBA00022619"/>
    </source>
</evidence>
<evidence type="ECO:0000256" key="1">
    <source>
        <dbReference type="ARBA" id="ARBA00003555"/>
    </source>
</evidence>
<dbReference type="EMBL" id="VXIS01000348">
    <property type="protein sequence ID" value="KAA8894331.1"/>
    <property type="molecule type" value="Genomic_DNA"/>
</dbReference>
<comment type="caution">
    <text evidence="15">The sequence shown here is derived from an EMBL/GenBank/DDBJ whole genome shotgun (WGS) entry which is preliminary data.</text>
</comment>
<evidence type="ECO:0000256" key="4">
    <source>
        <dbReference type="ARBA" id="ARBA00012851"/>
    </source>
</evidence>
<dbReference type="PANTHER" id="PTHR38011">
    <property type="entry name" value="DIHYDROFOLATE REDUCTASE FAMILY PROTEIN (AFU_ORTHOLOGUE AFUA_8G06820)"/>
    <property type="match status" value="1"/>
</dbReference>
<dbReference type="OrthoDB" id="5432at2759"/>
<dbReference type="AlphaFoldDB" id="A0A5J5EFA3"/>
<dbReference type="GO" id="GO:0008703">
    <property type="term" value="F:5-amino-6-(5-phosphoribosylamino)uracil reductase activity"/>
    <property type="evidence" value="ECO:0007669"/>
    <property type="project" value="InterPro"/>
</dbReference>
<keyword evidence="16" id="KW-1185">Reference proteome</keyword>
<evidence type="ECO:0000256" key="12">
    <source>
        <dbReference type="ARBA" id="ARBA00049020"/>
    </source>
</evidence>
<comment type="catalytic activity">
    <reaction evidence="12">
        <text>2,5-diamino-6-(1-D-ribitylamino)pyrimidin-4(3H)-one 5'-phosphate + NADP(+) = 2,5-diamino-6-(1-D-ribosylamino)pyrimidin-4(3H)-one 5'-phosphate + NADPH + H(+)</text>
        <dbReference type="Rhea" id="RHEA:27278"/>
        <dbReference type="ChEBI" id="CHEBI:15378"/>
        <dbReference type="ChEBI" id="CHEBI:57783"/>
        <dbReference type="ChEBI" id="CHEBI:58349"/>
        <dbReference type="ChEBI" id="CHEBI:58890"/>
        <dbReference type="ChEBI" id="CHEBI:59545"/>
        <dbReference type="EC" id="1.1.1.302"/>
    </reaction>
</comment>
<name>A0A5J5EFA3_9PEZI</name>
<comment type="catalytic activity">
    <reaction evidence="11">
        <text>2,5-diamino-6-(1-D-ribitylamino)pyrimidin-4(3H)-one 5'-phosphate + NAD(+) = 2,5-diamino-6-(1-D-ribosylamino)pyrimidin-4(3H)-one 5'-phosphate + NADH + H(+)</text>
        <dbReference type="Rhea" id="RHEA:27274"/>
        <dbReference type="ChEBI" id="CHEBI:15378"/>
        <dbReference type="ChEBI" id="CHEBI:57540"/>
        <dbReference type="ChEBI" id="CHEBI:57945"/>
        <dbReference type="ChEBI" id="CHEBI:58890"/>
        <dbReference type="ChEBI" id="CHEBI:59545"/>
        <dbReference type="EC" id="1.1.1.302"/>
    </reaction>
</comment>
<comment type="similarity">
    <text evidence="3">Belongs to the HTP reductase family.</text>
</comment>
<dbReference type="FunCoup" id="A0A5J5EFA3">
    <property type="interactions" value="111"/>
</dbReference>
<evidence type="ECO:0000256" key="10">
    <source>
        <dbReference type="ARBA" id="ARBA00031630"/>
    </source>
</evidence>
<dbReference type="EMBL" id="VXIS01000348">
    <property type="protein sequence ID" value="KAA8894332.1"/>
    <property type="molecule type" value="Genomic_DNA"/>
</dbReference>
<protein>
    <recommendedName>
        <fullName evidence="5">2,5-diamino-6-ribosylamino-4(3H)-pyrimidinone 5'-phosphate reductase</fullName>
        <ecNumber evidence="4">1.1.1.302</ecNumber>
    </recommendedName>
    <alternativeName>
        <fullName evidence="10">2,5-diamino-6-(5-phospho-D-ribosylamino)pyrimidin-4(3H)-one reductase</fullName>
    </alternativeName>
    <alternativeName>
        <fullName evidence="9">2,5-diamino-6-ribitylamino-4(3H)-pyrimidinone 5'-phosphate synthase</fullName>
    </alternativeName>
</protein>
<evidence type="ECO:0000256" key="2">
    <source>
        <dbReference type="ARBA" id="ARBA00005104"/>
    </source>
</evidence>
<dbReference type="PANTHER" id="PTHR38011:SF7">
    <property type="entry name" value="2,5-DIAMINO-6-RIBOSYLAMINO-4(3H)-PYRIMIDINONE 5'-PHOSPHATE REDUCTASE"/>
    <property type="match status" value="1"/>
</dbReference>
<dbReference type="InterPro" id="IPR002734">
    <property type="entry name" value="RibDG_C"/>
</dbReference>
<dbReference type="GO" id="GO:0009231">
    <property type="term" value="P:riboflavin biosynthetic process"/>
    <property type="evidence" value="ECO:0007669"/>
    <property type="project" value="UniProtKB-KW"/>
</dbReference>
<keyword evidence="8" id="KW-0560">Oxidoreductase</keyword>
<keyword evidence="7" id="KW-0521">NADP</keyword>
<evidence type="ECO:0000256" key="5">
    <source>
        <dbReference type="ARBA" id="ARBA00015035"/>
    </source>
</evidence>
<evidence type="ECO:0000256" key="7">
    <source>
        <dbReference type="ARBA" id="ARBA00022857"/>
    </source>
</evidence>
<dbReference type="Proteomes" id="UP000326924">
    <property type="component" value="Unassembled WGS sequence"/>
</dbReference>
<comment type="function">
    <text evidence="1">Catalyzes an early step in riboflavin biosynthesis, the NADPH-dependent reduction of the ribose side chain of 2,5-diamino-6-ribosylamino-4(3H)-pyrimidinone 5'-phosphate, yielding 2,5-diamino-6-ribitylamino-4(3H)-pyrimidinone 5'-phosphate.</text>
</comment>
<sequence>MATDPAAAAAAALTLPSPTAAFLAPYLPAAAAAAARKDRPFVTLTYAASLDSHLSVAAGTQTALSGGGSKALTHYLRAQHAAILVGASTAAADDPGLNSRLDGADAGSQPRPIILDPRFRWRFSRDARVLRAARARLGKAPWIFVARGCLEDRADERVRWVEEAGGRVVPLDDCDGWWSWTYLLSAMRSLGVESVMIEGGATVINDLLRLENRALLDSVVVTVAPVYLGSGGVNVSPQHEQGREGEAVVRFKDVQWQVLGRDVVMAARPETCE</sequence>
<dbReference type="InterPro" id="IPR050765">
    <property type="entry name" value="Riboflavin_Biosynth_HTPR"/>
</dbReference>
<dbReference type="SUPFAM" id="SSF53597">
    <property type="entry name" value="Dihydrofolate reductase-like"/>
    <property type="match status" value="1"/>
</dbReference>
<gene>
    <name evidence="14" type="ORF">FN846DRAFT_423839</name>
    <name evidence="15" type="ORF">FN846DRAFT_786550</name>
</gene>
<evidence type="ECO:0000256" key="3">
    <source>
        <dbReference type="ARBA" id="ARBA00009723"/>
    </source>
</evidence>
<dbReference type="EC" id="1.1.1.302" evidence="4"/>
<proteinExistence type="inferred from homology"/>
<organism evidence="15 16">
    <name type="scientific">Sphaerosporella brunnea</name>
    <dbReference type="NCBI Taxonomy" id="1250544"/>
    <lineage>
        <taxon>Eukaryota</taxon>
        <taxon>Fungi</taxon>
        <taxon>Dikarya</taxon>
        <taxon>Ascomycota</taxon>
        <taxon>Pezizomycotina</taxon>
        <taxon>Pezizomycetes</taxon>
        <taxon>Pezizales</taxon>
        <taxon>Pyronemataceae</taxon>
        <taxon>Sphaerosporella</taxon>
    </lineage>
</organism>
<evidence type="ECO:0000256" key="9">
    <source>
        <dbReference type="ARBA" id="ARBA00030073"/>
    </source>
</evidence>
<evidence type="ECO:0000256" key="11">
    <source>
        <dbReference type="ARBA" id="ARBA00047550"/>
    </source>
</evidence>
<evidence type="ECO:0000313" key="16">
    <source>
        <dbReference type="Proteomes" id="UP000326924"/>
    </source>
</evidence>
<comment type="pathway">
    <text evidence="2">Cofactor biosynthesis; riboflavin biosynthesis.</text>
</comment>
<dbReference type="Gene3D" id="3.40.430.10">
    <property type="entry name" value="Dihydrofolate Reductase, subunit A"/>
    <property type="match status" value="1"/>
</dbReference>
<keyword evidence="6" id="KW-0686">Riboflavin biosynthesis</keyword>
<evidence type="ECO:0000313" key="15">
    <source>
        <dbReference type="EMBL" id="KAA8894332.1"/>
    </source>
</evidence>
<accession>A0A5J5EFA3</accession>
<evidence type="ECO:0000259" key="13">
    <source>
        <dbReference type="Pfam" id="PF01872"/>
    </source>
</evidence>